<keyword evidence="3" id="KW-0813">Transport</keyword>
<keyword evidence="5" id="KW-0333">Golgi apparatus</keyword>
<evidence type="ECO:0000256" key="6">
    <source>
        <dbReference type="SAM" id="MobiDB-lite"/>
    </source>
</evidence>
<comment type="similarity">
    <text evidence="2">Belongs to the VPS52 family.</text>
</comment>
<dbReference type="AlphaFoldDB" id="S9V8B5"/>
<proteinExistence type="inferred from homology"/>
<dbReference type="GO" id="GO:0015031">
    <property type="term" value="P:protein transport"/>
    <property type="evidence" value="ECO:0007669"/>
    <property type="project" value="UniProtKB-KW"/>
</dbReference>
<reference evidence="9 10" key="1">
    <citation type="journal article" date="2013" name="PLoS ONE">
        <title>Predicting the Proteins of Angomonas deanei, Strigomonas culicis and Their Respective Endosymbionts Reveals New Aspects of the Trypanosomatidae Family.</title>
        <authorList>
            <person name="Motta M.C."/>
            <person name="Martins A.C."/>
            <person name="de Souza S.S."/>
            <person name="Catta-Preta C.M."/>
            <person name="Silva R."/>
            <person name="Klein C.C."/>
            <person name="de Almeida L.G."/>
            <person name="de Lima Cunha O."/>
            <person name="Ciapina L.P."/>
            <person name="Brocchi M."/>
            <person name="Colabardini A.C."/>
            <person name="de Araujo Lima B."/>
            <person name="Machado C.R."/>
            <person name="de Almeida Soares C.M."/>
            <person name="Probst C.M."/>
            <person name="de Menezes C.B."/>
            <person name="Thompson C.E."/>
            <person name="Bartholomeu D.C."/>
            <person name="Gradia D.F."/>
            <person name="Pavoni D.P."/>
            <person name="Grisard E.C."/>
            <person name="Fantinatti-Garboggini F."/>
            <person name="Marchini F.K."/>
            <person name="Rodrigues-Luiz G.F."/>
            <person name="Wagner G."/>
            <person name="Goldman G.H."/>
            <person name="Fietto J.L."/>
            <person name="Elias M.C."/>
            <person name="Goldman M.H."/>
            <person name="Sagot M.F."/>
            <person name="Pereira M."/>
            <person name="Stoco P.H."/>
            <person name="de Mendonca-Neto R.P."/>
            <person name="Teixeira S.M."/>
            <person name="Maciel T.E."/>
            <person name="de Oliveira Mendes T.A."/>
            <person name="Urmenyi T.P."/>
            <person name="de Souza W."/>
            <person name="Schenkman S."/>
            <person name="de Vasconcelos A.T."/>
        </authorList>
    </citation>
    <scope>NUCLEOTIDE SEQUENCE [LARGE SCALE GENOMIC DNA]</scope>
</reference>
<dbReference type="OrthoDB" id="19482at2759"/>
<feature type="region of interest" description="Disordered" evidence="6">
    <location>
        <begin position="572"/>
        <end position="593"/>
    </location>
</feature>
<feature type="domain" description="Vps52 coiled-coil" evidence="7">
    <location>
        <begin position="54"/>
        <end position="246"/>
    </location>
</feature>
<dbReference type="InterPro" id="IPR007258">
    <property type="entry name" value="Vps52"/>
</dbReference>
<accession>S9V8B5</accession>
<evidence type="ECO:0000256" key="2">
    <source>
        <dbReference type="ARBA" id="ARBA00008180"/>
    </source>
</evidence>
<feature type="compositionally biased region" description="Low complexity" evidence="6">
    <location>
        <begin position="583"/>
        <end position="593"/>
    </location>
</feature>
<keyword evidence="10" id="KW-1185">Reference proteome</keyword>
<dbReference type="GO" id="GO:0006896">
    <property type="term" value="P:Golgi to vacuole transport"/>
    <property type="evidence" value="ECO:0007669"/>
    <property type="project" value="TreeGrafter"/>
</dbReference>
<evidence type="ECO:0000256" key="5">
    <source>
        <dbReference type="ARBA" id="ARBA00023034"/>
    </source>
</evidence>
<dbReference type="PANTHER" id="PTHR14190">
    <property type="entry name" value="SUPPRESSOR OF ACTIN MUTATIONS 2/VACUOLAR PROTEIN SORTING 52"/>
    <property type="match status" value="1"/>
</dbReference>
<evidence type="ECO:0000259" key="7">
    <source>
        <dbReference type="Pfam" id="PF04129"/>
    </source>
</evidence>
<dbReference type="InterPro" id="IPR048361">
    <property type="entry name" value="Vps52_C"/>
</dbReference>
<name>S9V8B5_9TRYP</name>
<dbReference type="GO" id="GO:0042147">
    <property type="term" value="P:retrograde transport, endosome to Golgi"/>
    <property type="evidence" value="ECO:0007669"/>
    <property type="project" value="TreeGrafter"/>
</dbReference>
<feature type="domain" description="Vps52 C-terminal" evidence="8">
    <location>
        <begin position="330"/>
        <end position="556"/>
    </location>
</feature>
<evidence type="ECO:0000256" key="3">
    <source>
        <dbReference type="ARBA" id="ARBA00022448"/>
    </source>
</evidence>
<dbReference type="Pfam" id="PF20655">
    <property type="entry name" value="Vps52_C"/>
    <property type="match status" value="1"/>
</dbReference>
<evidence type="ECO:0000313" key="10">
    <source>
        <dbReference type="Proteomes" id="UP000015354"/>
    </source>
</evidence>
<dbReference type="GO" id="GO:0000938">
    <property type="term" value="C:GARP complex"/>
    <property type="evidence" value="ECO:0007669"/>
    <property type="project" value="TreeGrafter"/>
</dbReference>
<comment type="caution">
    <text evidence="9">The sequence shown here is derived from an EMBL/GenBank/DDBJ whole genome shotgun (WGS) entry which is preliminary data.</text>
</comment>
<sequence>MRSPIFDLDDLESIQLDDEFVIANIGKQYNEDDARKMLQNVCTEFAQAYLVEQAESISFLYDSLSECSTVLKEMEDVLETFISQLRTIQRDIGEVRETLSRTSVTLTNTRRAEKVLWIAVSRLVVPPEVIQVVTQASEEQLGTQFELCVRQLLTFLNYRKGTWKQFNSGSKEESERDDDPSLREVRISLRECKVYMDLMRVLDSVTVYTCIKIKNILSKKLQVLTAKNTNTCIQQEHTLKSSAFYVHFLRNAVSLLRHAHSGGQEGERQNTLVPYRIVKALYNEFKGEYCVILAEVYLRKIQDYVFVLNSMEIPTVSGATANIFGGGPAAASKLSYTLPEISNCNVSPEAFALQERDDIFRRMFAPPLIPTMEKASRRRHSYEETFRSTLNLICDIVTHEYIFTFQFFSGDMSVYIEVFKPTVQFLVDYLAEVVLTQASGETLRRLNGRPYTSVNTNAKNDCYGLLILVRLCHEYRCLMRYTRLLNCLDGFYDSLLLLLWPAFKKTFEHQIVSLRCMSTSNYTGPLRSFPQLKSKLCAIHPIAKNFAAFSDVILDILLGAIFTERQLRSKSERDVLRHPQQQEGSGSSASSLSESFDDREAFNPWADSADLSSIRVRALQMITEEEESDAAESSNHLTVSVGTVSFMYVEVVHFLDKVCLTLFTEESSETTRAQLVPFQNCFLLNNMYVMLEAPKRLGLFPQKKPVADENEGNFVVVQEIYDNYRAEFVEQILKACYPQFFMVIKQGEQAPAQDVRAAAEHFSAYWKTCLDTVRTTVHSLITHPGHQQEITAQTCMECLLLNTRFHTVVAQKMETEKEVFRDCTLRSLIVTNQSILQHMRTFATISANMETM</sequence>
<organism evidence="9 10">
    <name type="scientific">Strigomonas culicis</name>
    <dbReference type="NCBI Taxonomy" id="28005"/>
    <lineage>
        <taxon>Eukaryota</taxon>
        <taxon>Discoba</taxon>
        <taxon>Euglenozoa</taxon>
        <taxon>Kinetoplastea</taxon>
        <taxon>Metakinetoplastina</taxon>
        <taxon>Trypanosomatida</taxon>
        <taxon>Trypanosomatidae</taxon>
        <taxon>Strigomonadinae</taxon>
        <taxon>Strigomonas</taxon>
    </lineage>
</organism>
<dbReference type="EMBL" id="ATMH01007818">
    <property type="protein sequence ID" value="EPY23211.1"/>
    <property type="molecule type" value="Genomic_DNA"/>
</dbReference>
<evidence type="ECO:0000256" key="4">
    <source>
        <dbReference type="ARBA" id="ARBA00022927"/>
    </source>
</evidence>
<dbReference type="GO" id="GO:0005829">
    <property type="term" value="C:cytosol"/>
    <property type="evidence" value="ECO:0007669"/>
    <property type="project" value="GOC"/>
</dbReference>
<comment type="subcellular location">
    <subcellularLocation>
        <location evidence="1">Golgi apparatus</location>
        <location evidence="1">trans-Golgi network</location>
    </subcellularLocation>
</comment>
<dbReference type="InterPro" id="IPR048319">
    <property type="entry name" value="Vps52_CC"/>
</dbReference>
<dbReference type="GO" id="GO:0032456">
    <property type="term" value="P:endocytic recycling"/>
    <property type="evidence" value="ECO:0007669"/>
    <property type="project" value="TreeGrafter"/>
</dbReference>
<dbReference type="GO" id="GO:0019905">
    <property type="term" value="F:syntaxin binding"/>
    <property type="evidence" value="ECO:0007669"/>
    <property type="project" value="TreeGrafter"/>
</dbReference>
<dbReference type="Pfam" id="PF04129">
    <property type="entry name" value="Vps52_CC"/>
    <property type="match status" value="1"/>
</dbReference>
<dbReference type="PANTHER" id="PTHR14190:SF7">
    <property type="entry name" value="VACUOLAR PROTEIN SORTING-ASSOCIATED PROTEIN 52 HOMOLOG"/>
    <property type="match status" value="1"/>
</dbReference>
<keyword evidence="4" id="KW-0653">Protein transport</keyword>
<evidence type="ECO:0000259" key="8">
    <source>
        <dbReference type="Pfam" id="PF20655"/>
    </source>
</evidence>
<evidence type="ECO:0000313" key="9">
    <source>
        <dbReference type="EMBL" id="EPY23211.1"/>
    </source>
</evidence>
<gene>
    <name evidence="9" type="ORF">STCU_07818</name>
</gene>
<protein>
    <submittedName>
        <fullName evidence="9">Vacuolar protein sorting protein</fullName>
    </submittedName>
</protein>
<evidence type="ECO:0000256" key="1">
    <source>
        <dbReference type="ARBA" id="ARBA00004601"/>
    </source>
</evidence>
<dbReference type="Proteomes" id="UP000015354">
    <property type="component" value="Unassembled WGS sequence"/>
</dbReference>